<dbReference type="InterPro" id="IPR036390">
    <property type="entry name" value="WH_DNA-bd_sf"/>
</dbReference>
<dbReference type="InterPro" id="IPR036388">
    <property type="entry name" value="WH-like_DNA-bd_sf"/>
</dbReference>
<proteinExistence type="predicted"/>
<dbReference type="RefSeq" id="WP_111599481.1">
    <property type="nucleotide sequence ID" value="NZ_QLLL01000008.1"/>
</dbReference>
<dbReference type="GO" id="GO:0005829">
    <property type="term" value="C:cytosol"/>
    <property type="evidence" value="ECO:0007669"/>
    <property type="project" value="TreeGrafter"/>
</dbReference>
<dbReference type="EMBL" id="QLLL01000008">
    <property type="protein sequence ID" value="RAJ00359.1"/>
    <property type="molecule type" value="Genomic_DNA"/>
</dbReference>
<accession>A0A327Q788</accession>
<dbReference type="AlphaFoldDB" id="A0A327Q788"/>
<keyword evidence="2" id="KW-1185">Reference proteome</keyword>
<dbReference type="Pfam" id="PF02082">
    <property type="entry name" value="Rrf2"/>
    <property type="match status" value="1"/>
</dbReference>
<name>A0A327Q788_9BACT</name>
<dbReference type="PROSITE" id="PS51197">
    <property type="entry name" value="HTH_RRF2_2"/>
    <property type="match status" value="1"/>
</dbReference>
<dbReference type="Gene3D" id="1.10.10.10">
    <property type="entry name" value="Winged helix-like DNA-binding domain superfamily/Winged helix DNA-binding domain"/>
    <property type="match status" value="1"/>
</dbReference>
<reference evidence="1 2" key="1">
    <citation type="submission" date="2018-06" db="EMBL/GenBank/DDBJ databases">
        <title>Genomic Encyclopedia of Archaeal and Bacterial Type Strains, Phase II (KMG-II): from individual species to whole genera.</title>
        <authorList>
            <person name="Goeker M."/>
        </authorList>
    </citation>
    <scope>NUCLEOTIDE SEQUENCE [LARGE SCALE GENOMIC DNA]</scope>
    <source>
        <strain evidence="1 2">DSM 23857</strain>
    </source>
</reference>
<gene>
    <name evidence="1" type="ORF">LX64_04062</name>
</gene>
<sequence>MIKSKFAISIHILTLLNSSGEEWLSSEIIAGSLNANPALVRKELSNLRSFGLIESKEGKSGGSRLAKQAKDIRLSDIFKAIKDEHVFGFSPNEPNEKCNVGKKINAHLDDLFSLIDDQIFDVLQHITLADFARHFSKDECPKKKAQQDPA</sequence>
<dbReference type="GO" id="GO:0003700">
    <property type="term" value="F:DNA-binding transcription factor activity"/>
    <property type="evidence" value="ECO:0007669"/>
    <property type="project" value="TreeGrafter"/>
</dbReference>
<evidence type="ECO:0000313" key="1">
    <source>
        <dbReference type="EMBL" id="RAJ00359.1"/>
    </source>
</evidence>
<dbReference type="PANTHER" id="PTHR33221:SF15">
    <property type="entry name" value="HTH-TYPE TRANSCRIPTIONAL REGULATOR YWGB-RELATED"/>
    <property type="match status" value="1"/>
</dbReference>
<dbReference type="OrthoDB" id="213028at2"/>
<dbReference type="SUPFAM" id="SSF46785">
    <property type="entry name" value="Winged helix' DNA-binding domain"/>
    <property type="match status" value="1"/>
</dbReference>
<dbReference type="InterPro" id="IPR000944">
    <property type="entry name" value="Tscrpt_reg_Rrf2"/>
</dbReference>
<organism evidence="1 2">
    <name type="scientific">Chitinophaga skermanii</name>
    <dbReference type="NCBI Taxonomy" id="331697"/>
    <lineage>
        <taxon>Bacteria</taxon>
        <taxon>Pseudomonadati</taxon>
        <taxon>Bacteroidota</taxon>
        <taxon>Chitinophagia</taxon>
        <taxon>Chitinophagales</taxon>
        <taxon>Chitinophagaceae</taxon>
        <taxon>Chitinophaga</taxon>
    </lineage>
</organism>
<protein>
    <submittedName>
        <fullName evidence="1">Rrf2 family protein</fullName>
    </submittedName>
</protein>
<dbReference type="PANTHER" id="PTHR33221">
    <property type="entry name" value="WINGED HELIX-TURN-HELIX TRANSCRIPTIONAL REGULATOR, RRF2 FAMILY"/>
    <property type="match status" value="1"/>
</dbReference>
<comment type="caution">
    <text evidence="1">The sequence shown here is derived from an EMBL/GenBank/DDBJ whole genome shotgun (WGS) entry which is preliminary data.</text>
</comment>
<evidence type="ECO:0000313" key="2">
    <source>
        <dbReference type="Proteomes" id="UP000249547"/>
    </source>
</evidence>
<dbReference type="Proteomes" id="UP000249547">
    <property type="component" value="Unassembled WGS sequence"/>
</dbReference>